<accession>A0A371HI35</accession>
<feature type="non-terminal residue" evidence="1">
    <location>
        <position position="1"/>
    </location>
</feature>
<proteinExistence type="predicted"/>
<organism evidence="1 2">
    <name type="scientific">Mucuna pruriens</name>
    <name type="common">Velvet bean</name>
    <name type="synonym">Dolichos pruriens</name>
    <dbReference type="NCBI Taxonomy" id="157652"/>
    <lineage>
        <taxon>Eukaryota</taxon>
        <taxon>Viridiplantae</taxon>
        <taxon>Streptophyta</taxon>
        <taxon>Embryophyta</taxon>
        <taxon>Tracheophyta</taxon>
        <taxon>Spermatophyta</taxon>
        <taxon>Magnoliopsida</taxon>
        <taxon>eudicotyledons</taxon>
        <taxon>Gunneridae</taxon>
        <taxon>Pentapetalae</taxon>
        <taxon>rosids</taxon>
        <taxon>fabids</taxon>
        <taxon>Fabales</taxon>
        <taxon>Fabaceae</taxon>
        <taxon>Papilionoideae</taxon>
        <taxon>50 kb inversion clade</taxon>
        <taxon>NPAAA clade</taxon>
        <taxon>indigoferoid/millettioid clade</taxon>
        <taxon>Phaseoleae</taxon>
        <taxon>Mucuna</taxon>
    </lineage>
</organism>
<dbReference type="OrthoDB" id="1744437at2759"/>
<dbReference type="EMBL" id="QJKJ01002526">
    <property type="protein sequence ID" value="RDY02471.1"/>
    <property type="molecule type" value="Genomic_DNA"/>
</dbReference>
<protein>
    <recommendedName>
        <fullName evidence="3">Copia protein</fullName>
    </recommendedName>
</protein>
<comment type="caution">
    <text evidence="1">The sequence shown here is derived from an EMBL/GenBank/DDBJ whole genome shotgun (WGS) entry which is preliminary data.</text>
</comment>
<dbReference type="Proteomes" id="UP000257109">
    <property type="component" value="Unassembled WGS sequence"/>
</dbReference>
<sequence>MINSKFWNRSKHIDVRYHWIRDALDVKLLELAKVHINDNGADMMTKTLSREKFETYCEIIGMTMTST</sequence>
<evidence type="ECO:0000313" key="1">
    <source>
        <dbReference type="EMBL" id="RDY02471.1"/>
    </source>
</evidence>
<dbReference type="AlphaFoldDB" id="A0A371HI35"/>
<evidence type="ECO:0000313" key="2">
    <source>
        <dbReference type="Proteomes" id="UP000257109"/>
    </source>
</evidence>
<gene>
    <name evidence="1" type="ORF">CR513_14064</name>
</gene>
<reference evidence="1" key="1">
    <citation type="submission" date="2018-05" db="EMBL/GenBank/DDBJ databases">
        <title>Draft genome of Mucuna pruriens seed.</title>
        <authorList>
            <person name="Nnadi N.E."/>
            <person name="Vos R."/>
            <person name="Hasami M.H."/>
            <person name="Devisetty U.K."/>
            <person name="Aguiy J.C."/>
        </authorList>
    </citation>
    <scope>NUCLEOTIDE SEQUENCE [LARGE SCALE GENOMIC DNA]</scope>
    <source>
        <strain evidence="1">JCA_2017</strain>
    </source>
</reference>
<name>A0A371HI35_MUCPR</name>
<keyword evidence="2" id="KW-1185">Reference proteome</keyword>
<evidence type="ECO:0008006" key="3">
    <source>
        <dbReference type="Google" id="ProtNLM"/>
    </source>
</evidence>